<keyword evidence="3" id="KW-1185">Reference proteome</keyword>
<feature type="signal peptide" evidence="1">
    <location>
        <begin position="1"/>
        <end position="23"/>
    </location>
</feature>
<dbReference type="STRING" id="713588.SAMN05421789_10293"/>
<accession>A0A1N7JI30</accession>
<dbReference type="RefSeq" id="WP_076385027.1">
    <property type="nucleotide sequence ID" value="NZ_FTOI01000002.1"/>
</dbReference>
<proteinExistence type="predicted"/>
<evidence type="ECO:0000256" key="1">
    <source>
        <dbReference type="SAM" id="SignalP"/>
    </source>
</evidence>
<evidence type="ECO:0000313" key="3">
    <source>
        <dbReference type="Proteomes" id="UP000185839"/>
    </source>
</evidence>
<dbReference type="Proteomes" id="UP000185839">
    <property type="component" value="Unassembled WGS sequence"/>
</dbReference>
<keyword evidence="1" id="KW-0732">Signal</keyword>
<evidence type="ECO:0000313" key="2">
    <source>
        <dbReference type="EMBL" id="SIS48970.1"/>
    </source>
</evidence>
<organism evidence="2 3">
    <name type="scientific">Kaistella chaponensis</name>
    <dbReference type="NCBI Taxonomy" id="713588"/>
    <lineage>
        <taxon>Bacteria</taxon>
        <taxon>Pseudomonadati</taxon>
        <taxon>Bacteroidota</taxon>
        <taxon>Flavobacteriia</taxon>
        <taxon>Flavobacteriales</taxon>
        <taxon>Weeksellaceae</taxon>
        <taxon>Chryseobacterium group</taxon>
        <taxon>Kaistella</taxon>
    </lineage>
</organism>
<dbReference type="EMBL" id="FTOI01000002">
    <property type="protein sequence ID" value="SIS48970.1"/>
    <property type="molecule type" value="Genomic_DNA"/>
</dbReference>
<dbReference type="OrthoDB" id="1261513at2"/>
<gene>
    <name evidence="2" type="ORF">SAMN05421789_10293</name>
</gene>
<dbReference type="AlphaFoldDB" id="A0A1N7JI30"/>
<evidence type="ECO:0008006" key="4">
    <source>
        <dbReference type="Google" id="ProtNLM"/>
    </source>
</evidence>
<protein>
    <recommendedName>
        <fullName evidence="4">Lipocalin-like domain-containing protein</fullName>
    </recommendedName>
</protein>
<sequence length="134" mass="15611">MKTKIRALLYCLFALLWSSGNNAQQKTDQNKVHEKSLIGIWDGTFKSSKNPLNKTWQIMRKSDGTFIKNEILMIKGRTQKINRKGTWWTKNGNYYEQYDSDENLQSKEYQLLTDQKILVISKDDGSVSVETKVK</sequence>
<feature type="chain" id="PRO_5012613861" description="Lipocalin-like domain-containing protein" evidence="1">
    <location>
        <begin position="24"/>
        <end position="134"/>
    </location>
</feature>
<name>A0A1N7JI30_9FLAO</name>
<reference evidence="3" key="1">
    <citation type="submission" date="2017-01" db="EMBL/GenBank/DDBJ databases">
        <authorList>
            <person name="Varghese N."/>
            <person name="Submissions S."/>
        </authorList>
    </citation>
    <scope>NUCLEOTIDE SEQUENCE [LARGE SCALE GENOMIC DNA]</scope>
    <source>
        <strain evidence="3">DSM 23145</strain>
    </source>
</reference>